<dbReference type="PANTHER" id="PTHR48051:SF36">
    <property type="entry name" value="CASPASE FAMILY P20 DOMAIN-CONTAINING PROTEIN"/>
    <property type="match status" value="1"/>
</dbReference>
<reference evidence="4" key="1">
    <citation type="submission" date="2020-06" db="EMBL/GenBank/DDBJ databases">
        <title>Draft genome of Bugula neritina, a colonial animal packing powerful symbionts and potential medicines.</title>
        <authorList>
            <person name="Rayko M."/>
        </authorList>
    </citation>
    <scope>NUCLEOTIDE SEQUENCE [LARGE SCALE GENOMIC DNA]</scope>
    <source>
        <strain evidence="4">Kwan_BN1</strain>
    </source>
</reference>
<dbReference type="Proteomes" id="UP000593567">
    <property type="component" value="Unassembled WGS sequence"/>
</dbReference>
<dbReference type="Pfam" id="PF23598">
    <property type="entry name" value="LRR_14"/>
    <property type="match status" value="1"/>
</dbReference>
<keyword evidence="1" id="KW-0433">Leucine-rich repeat</keyword>
<evidence type="ECO:0000256" key="2">
    <source>
        <dbReference type="ARBA" id="ARBA00022737"/>
    </source>
</evidence>
<dbReference type="Gene3D" id="3.80.10.10">
    <property type="entry name" value="Ribonuclease Inhibitor"/>
    <property type="match status" value="2"/>
</dbReference>
<sequence length="293" mass="32920">MLKSPAGELRGPVKEQTMNAIRRQPPKHTVLSTRQLRMRITCDDPIHRGKKRIKLSGKELSNLPPNLFNLTELEVLDLSPEREACLFYHLERIPVEISKLTNLTVLALDTNRLESLPDELCQLYSLERLALSNNQLTDLPASLPQMSSLRSLYCSNNKFQHLPGSVCQLKQLVFLDFSDNFLTSIPHEIGSMDSLESLVLSYNKIESLPDSICNLKTLQMLWLCGNCLSSLPKGLGKLINLDWSHMMLTSALDGNPLEYPPISVAKQGPEAIDKFLSLHQSNAVKPKPKNLRA</sequence>
<dbReference type="InterPro" id="IPR032675">
    <property type="entry name" value="LRR_dom_sf"/>
</dbReference>
<organism evidence="4 5">
    <name type="scientific">Bugula neritina</name>
    <name type="common">Brown bryozoan</name>
    <name type="synonym">Sertularia neritina</name>
    <dbReference type="NCBI Taxonomy" id="10212"/>
    <lineage>
        <taxon>Eukaryota</taxon>
        <taxon>Metazoa</taxon>
        <taxon>Spiralia</taxon>
        <taxon>Lophotrochozoa</taxon>
        <taxon>Bryozoa</taxon>
        <taxon>Gymnolaemata</taxon>
        <taxon>Cheilostomatida</taxon>
        <taxon>Flustrina</taxon>
        <taxon>Buguloidea</taxon>
        <taxon>Bugulidae</taxon>
        <taxon>Bugula</taxon>
    </lineage>
</organism>
<dbReference type="OrthoDB" id="1394818at2759"/>
<protein>
    <recommendedName>
        <fullName evidence="3">Disease resistance R13L4/SHOC-2-like LRR domain-containing protein</fullName>
    </recommendedName>
</protein>
<dbReference type="SUPFAM" id="SSF52058">
    <property type="entry name" value="L domain-like"/>
    <property type="match status" value="1"/>
</dbReference>
<evidence type="ECO:0000313" key="4">
    <source>
        <dbReference type="EMBL" id="KAF6040308.1"/>
    </source>
</evidence>
<keyword evidence="2" id="KW-0677">Repeat</keyword>
<comment type="caution">
    <text evidence="4">The sequence shown here is derived from an EMBL/GenBank/DDBJ whole genome shotgun (WGS) entry which is preliminary data.</text>
</comment>
<dbReference type="InterPro" id="IPR001611">
    <property type="entry name" value="Leu-rich_rpt"/>
</dbReference>
<name>A0A7J7KQ95_BUGNE</name>
<dbReference type="SMART" id="SM00364">
    <property type="entry name" value="LRR_BAC"/>
    <property type="match status" value="4"/>
</dbReference>
<evidence type="ECO:0000256" key="1">
    <source>
        <dbReference type="ARBA" id="ARBA00022614"/>
    </source>
</evidence>
<dbReference type="InterPro" id="IPR003591">
    <property type="entry name" value="Leu-rich_rpt_typical-subtyp"/>
</dbReference>
<evidence type="ECO:0000259" key="3">
    <source>
        <dbReference type="Pfam" id="PF23598"/>
    </source>
</evidence>
<dbReference type="PROSITE" id="PS51450">
    <property type="entry name" value="LRR"/>
    <property type="match status" value="3"/>
</dbReference>
<evidence type="ECO:0000313" key="5">
    <source>
        <dbReference type="Proteomes" id="UP000593567"/>
    </source>
</evidence>
<dbReference type="InterPro" id="IPR050216">
    <property type="entry name" value="LRR_domain-containing"/>
</dbReference>
<feature type="domain" description="Disease resistance R13L4/SHOC-2-like LRR" evidence="3">
    <location>
        <begin position="119"/>
        <end position="199"/>
    </location>
</feature>
<keyword evidence="5" id="KW-1185">Reference proteome</keyword>
<proteinExistence type="predicted"/>
<dbReference type="PANTHER" id="PTHR48051">
    <property type="match status" value="1"/>
</dbReference>
<dbReference type="InterPro" id="IPR055414">
    <property type="entry name" value="LRR_R13L4/SHOC2-like"/>
</dbReference>
<gene>
    <name evidence="4" type="ORF">EB796_001425</name>
</gene>
<accession>A0A7J7KQ95</accession>
<dbReference type="GO" id="GO:0005737">
    <property type="term" value="C:cytoplasm"/>
    <property type="evidence" value="ECO:0007669"/>
    <property type="project" value="TreeGrafter"/>
</dbReference>
<dbReference type="AlphaFoldDB" id="A0A7J7KQ95"/>
<dbReference type="EMBL" id="VXIV02000163">
    <property type="protein sequence ID" value="KAF6040308.1"/>
    <property type="molecule type" value="Genomic_DNA"/>
</dbReference>
<dbReference type="SMART" id="SM00369">
    <property type="entry name" value="LRR_TYP"/>
    <property type="match status" value="5"/>
</dbReference>